<evidence type="ECO:0000256" key="4">
    <source>
        <dbReference type="ARBA" id="ARBA00022723"/>
    </source>
</evidence>
<dbReference type="EMBL" id="WWCP01000032">
    <property type="protein sequence ID" value="MYM84440.1"/>
    <property type="molecule type" value="Genomic_DNA"/>
</dbReference>
<keyword evidence="3" id="KW-0964">Secreted</keyword>
<evidence type="ECO:0000256" key="8">
    <source>
        <dbReference type="ARBA" id="ARBA00038263"/>
    </source>
</evidence>
<dbReference type="InterPro" id="IPR052052">
    <property type="entry name" value="Polysaccharide_Lyase_9"/>
</dbReference>
<evidence type="ECO:0000256" key="6">
    <source>
        <dbReference type="ARBA" id="ARBA00022837"/>
    </source>
</evidence>
<keyword evidence="6" id="KW-0106">Calcium</keyword>
<dbReference type="InterPro" id="IPR053868">
    <property type="entry name" value="Pel9A-like_beta_helix"/>
</dbReference>
<accession>A0A6L8MMN3</accession>
<evidence type="ECO:0000256" key="9">
    <source>
        <dbReference type="SAM" id="SignalP"/>
    </source>
</evidence>
<evidence type="ECO:0000256" key="7">
    <source>
        <dbReference type="ARBA" id="ARBA00023239"/>
    </source>
</evidence>
<dbReference type="SUPFAM" id="SSF51126">
    <property type="entry name" value="Pectin lyase-like"/>
    <property type="match status" value="1"/>
</dbReference>
<proteinExistence type="inferred from homology"/>
<evidence type="ECO:0000256" key="1">
    <source>
        <dbReference type="ARBA" id="ARBA00001913"/>
    </source>
</evidence>
<organism evidence="11 12">
    <name type="scientific">Duganella lactea</name>
    <dbReference type="NCBI Taxonomy" id="2692173"/>
    <lineage>
        <taxon>Bacteria</taxon>
        <taxon>Pseudomonadati</taxon>
        <taxon>Pseudomonadota</taxon>
        <taxon>Betaproteobacteria</taxon>
        <taxon>Burkholderiales</taxon>
        <taxon>Oxalobacteraceae</taxon>
        <taxon>Telluria group</taxon>
        <taxon>Duganella</taxon>
    </lineage>
</organism>
<keyword evidence="7" id="KW-0456">Lyase</keyword>
<dbReference type="Pfam" id="PF22842">
    <property type="entry name" value="Pel9A-like_beta_helix"/>
    <property type="match status" value="1"/>
</dbReference>
<comment type="subcellular location">
    <subcellularLocation>
        <location evidence="2">Secreted</location>
    </subcellularLocation>
</comment>
<sequence>MQHAPTPQPRPARRHQPRRTGYLLAALALVAAQSAAAATYYVAPAGSDGNAGTQAAPFKSIAKAQSVAAAGDTVYLRGGNYIFTAAESACASRTAVVNAVTFSKSGSSGQPIRYWAYAGEKPVFDFSRMTDDCRVKGFNVTASWVHLRGLEITGAPQQPTNQLNNESWGVWNSGSNNIFERLDTHHHMGPGMFIAQGSNNLVLNVDSHHNYDPYSKSGNGQNADGFGVHIGANQPGNVLRGCRAWANTDDGYDLIQARSAVLIENSWAWSHGYLPGTTTPLAAGNGNGFKVGGFAGAYVAGAPQHTVRNSVAFNNKASGFYANHHPVANYYYNNTSIANGNDFNMLGVDATGAAINLGILRNNLAWQGTLVANVDGADVANNSWNLTGVVSVTSADFRSVSTSGWDAARQADGSLPVLPNFRLVAGSDLLDKGVNVGLPYTGSAPDLGAFEGGQ</sequence>
<keyword evidence="4" id="KW-0479">Metal-binding</keyword>
<evidence type="ECO:0000259" key="10">
    <source>
        <dbReference type="Pfam" id="PF22842"/>
    </source>
</evidence>
<evidence type="ECO:0000313" key="12">
    <source>
        <dbReference type="Proteomes" id="UP000474565"/>
    </source>
</evidence>
<dbReference type="GO" id="GO:0016837">
    <property type="term" value="F:carbon-oxygen lyase activity, acting on polysaccharides"/>
    <property type="evidence" value="ECO:0007669"/>
    <property type="project" value="TreeGrafter"/>
</dbReference>
<dbReference type="GO" id="GO:0046872">
    <property type="term" value="F:metal ion binding"/>
    <property type="evidence" value="ECO:0007669"/>
    <property type="project" value="UniProtKB-KW"/>
</dbReference>
<dbReference type="RefSeq" id="WP_161020950.1">
    <property type="nucleotide sequence ID" value="NZ_WWCP01000032.1"/>
</dbReference>
<name>A0A6L8MMN3_9BURK</name>
<dbReference type="Gene3D" id="2.160.20.10">
    <property type="entry name" value="Single-stranded right-handed beta-helix, Pectin lyase-like"/>
    <property type="match status" value="1"/>
</dbReference>
<evidence type="ECO:0000256" key="3">
    <source>
        <dbReference type="ARBA" id="ARBA00022525"/>
    </source>
</evidence>
<dbReference type="PANTHER" id="PTHR40088:SF1">
    <property type="entry name" value="PECTATE LYASE PEL9"/>
    <property type="match status" value="1"/>
</dbReference>
<dbReference type="InterPro" id="IPR012334">
    <property type="entry name" value="Pectin_lyas_fold"/>
</dbReference>
<dbReference type="GO" id="GO:0005576">
    <property type="term" value="C:extracellular region"/>
    <property type="evidence" value="ECO:0007669"/>
    <property type="project" value="UniProtKB-SubCell"/>
</dbReference>
<reference evidence="11 12" key="1">
    <citation type="submission" date="2019-12" db="EMBL/GenBank/DDBJ databases">
        <title>Novel species isolated from a subtropical stream in China.</title>
        <authorList>
            <person name="Lu H."/>
        </authorList>
    </citation>
    <scope>NUCLEOTIDE SEQUENCE [LARGE SCALE GENOMIC DNA]</scope>
    <source>
        <strain evidence="11 12">FT50W</strain>
    </source>
</reference>
<evidence type="ECO:0000256" key="5">
    <source>
        <dbReference type="ARBA" id="ARBA00022729"/>
    </source>
</evidence>
<keyword evidence="5 9" id="KW-0732">Signal</keyword>
<feature type="signal peptide" evidence="9">
    <location>
        <begin position="1"/>
        <end position="37"/>
    </location>
</feature>
<dbReference type="InterPro" id="IPR011050">
    <property type="entry name" value="Pectin_lyase_fold/virulence"/>
</dbReference>
<comment type="caution">
    <text evidence="11">The sequence shown here is derived from an EMBL/GenBank/DDBJ whole genome shotgun (WGS) entry which is preliminary data.</text>
</comment>
<evidence type="ECO:0000256" key="2">
    <source>
        <dbReference type="ARBA" id="ARBA00004613"/>
    </source>
</evidence>
<feature type="domain" description="Pel9A-like right handed beta-helix region" evidence="10">
    <location>
        <begin position="34"/>
        <end position="348"/>
    </location>
</feature>
<comment type="cofactor">
    <cofactor evidence="1">
        <name>Ca(2+)</name>
        <dbReference type="ChEBI" id="CHEBI:29108"/>
    </cofactor>
</comment>
<gene>
    <name evidence="11" type="ORF">GTP44_21115</name>
</gene>
<dbReference type="Proteomes" id="UP000474565">
    <property type="component" value="Unassembled WGS sequence"/>
</dbReference>
<comment type="similarity">
    <text evidence="8">Belongs to the polysaccharide lyase 9 family.</text>
</comment>
<dbReference type="PANTHER" id="PTHR40088">
    <property type="entry name" value="PECTATE LYASE (EUROFUNG)"/>
    <property type="match status" value="1"/>
</dbReference>
<feature type="chain" id="PRO_5027025810" evidence="9">
    <location>
        <begin position="38"/>
        <end position="454"/>
    </location>
</feature>
<protein>
    <submittedName>
        <fullName evidence="11">DUF1565 domain-containing protein</fullName>
    </submittedName>
</protein>
<dbReference type="AlphaFoldDB" id="A0A6L8MMN3"/>
<evidence type="ECO:0000313" key="11">
    <source>
        <dbReference type="EMBL" id="MYM84440.1"/>
    </source>
</evidence>